<reference evidence="2" key="1">
    <citation type="submission" date="2023-11" db="EMBL/GenBank/DDBJ databases">
        <title>Scandinavium wanjuensis sp. nov., isolated from lettuce South Korea.</title>
        <authorList>
            <person name="Park J."/>
            <person name="Park S."/>
            <person name="Oh K.K."/>
            <person name="Cho G.S."/>
            <person name="Franz C.M.A.P."/>
        </authorList>
    </citation>
    <scope>NUCLEOTIDE SEQUENCE</scope>
    <source>
        <strain evidence="2">V105_12</strain>
    </source>
</reference>
<evidence type="ECO:0000256" key="1">
    <source>
        <dbReference type="SAM" id="MobiDB-lite"/>
    </source>
</evidence>
<organism evidence="2 3">
    <name type="scientific">Scandinavium lactucae</name>
    <dbReference type="NCBI Taxonomy" id="3095028"/>
    <lineage>
        <taxon>Bacteria</taxon>
        <taxon>Pseudomonadati</taxon>
        <taxon>Pseudomonadota</taxon>
        <taxon>Gammaproteobacteria</taxon>
        <taxon>Enterobacterales</taxon>
        <taxon>Enterobacteriaceae</taxon>
        <taxon>Scandinavium</taxon>
    </lineage>
</organism>
<evidence type="ECO:0000313" key="3">
    <source>
        <dbReference type="Proteomes" id="UP001282336"/>
    </source>
</evidence>
<feature type="region of interest" description="Disordered" evidence="1">
    <location>
        <begin position="114"/>
        <end position="135"/>
    </location>
</feature>
<protein>
    <submittedName>
        <fullName evidence="2">DNA-binding protein</fullName>
    </submittedName>
</protein>
<proteinExistence type="predicted"/>
<dbReference type="EMBL" id="JAWXRC010000001">
    <property type="protein sequence ID" value="MDX6029914.1"/>
    <property type="molecule type" value="Genomic_DNA"/>
</dbReference>
<evidence type="ECO:0000313" key="2">
    <source>
        <dbReference type="EMBL" id="MDX6029914.1"/>
    </source>
</evidence>
<sequence length="135" mass="14880">MAKVSISEASRLTGKSRTTLYRLISTGQLSTCTGDKNAKLVDISELLRVFGAFEGCSGEQVPEQLTEHHVTGAEQPTEQVVHTLKQEVEHLRSLVSAQASHIDSLKQAMQLLEHKPAPAASSSPRSSWWPFRKKE</sequence>
<dbReference type="RefSeq" id="WP_319626555.1">
    <property type="nucleotide sequence ID" value="NZ_JAWXRB010000013.1"/>
</dbReference>
<comment type="caution">
    <text evidence="2">The sequence shown here is derived from an EMBL/GenBank/DDBJ whole genome shotgun (WGS) entry which is preliminary data.</text>
</comment>
<name>A0AAJ2RXN5_9ENTR</name>
<gene>
    <name evidence="2" type="ORF">SIL20_00015</name>
</gene>
<dbReference type="GO" id="GO:0003677">
    <property type="term" value="F:DNA binding"/>
    <property type="evidence" value="ECO:0007669"/>
    <property type="project" value="UniProtKB-KW"/>
</dbReference>
<feature type="compositionally biased region" description="Low complexity" evidence="1">
    <location>
        <begin position="117"/>
        <end position="127"/>
    </location>
</feature>
<keyword evidence="2" id="KW-0238">DNA-binding</keyword>
<accession>A0AAJ2RXN5</accession>
<dbReference type="AlphaFoldDB" id="A0AAJ2RXN5"/>
<dbReference type="Proteomes" id="UP001282336">
    <property type="component" value="Unassembled WGS sequence"/>
</dbReference>